<dbReference type="Proteomes" id="UP000748308">
    <property type="component" value="Unassembled WGS sequence"/>
</dbReference>
<organism evidence="15 16">
    <name type="scientific">Eiseniibacteriota bacterium</name>
    <dbReference type="NCBI Taxonomy" id="2212470"/>
    <lineage>
        <taxon>Bacteria</taxon>
        <taxon>Candidatus Eiseniibacteriota</taxon>
    </lineage>
</organism>
<evidence type="ECO:0000256" key="11">
    <source>
        <dbReference type="ARBA" id="ARBA00040810"/>
    </source>
</evidence>
<dbReference type="Gene3D" id="1.10.357.140">
    <property type="entry name" value="UbiA prenyltransferase"/>
    <property type="match status" value="1"/>
</dbReference>
<evidence type="ECO:0000256" key="14">
    <source>
        <dbReference type="SAM" id="Phobius"/>
    </source>
</evidence>
<protein>
    <recommendedName>
        <fullName evidence="11">Protoheme IX farnesyltransferase</fullName>
        <ecNumber evidence="3">2.5.1.141</ecNumber>
    </recommendedName>
    <alternativeName>
        <fullName evidence="12">Heme B farnesyltransferase</fullName>
    </alternativeName>
    <alternativeName>
        <fullName evidence="10">Heme O synthase</fullName>
    </alternativeName>
</protein>
<feature type="transmembrane region" description="Helical" evidence="14">
    <location>
        <begin position="276"/>
        <end position="294"/>
    </location>
</feature>
<evidence type="ECO:0000256" key="10">
    <source>
        <dbReference type="ARBA" id="ARBA00030253"/>
    </source>
</evidence>
<evidence type="ECO:0000256" key="13">
    <source>
        <dbReference type="ARBA" id="ARBA00047690"/>
    </source>
</evidence>
<comment type="subcellular location">
    <subcellularLocation>
        <location evidence="1">Cell membrane</location>
        <topology evidence="1">Multi-pass membrane protein</topology>
    </subcellularLocation>
</comment>
<evidence type="ECO:0000256" key="5">
    <source>
        <dbReference type="ARBA" id="ARBA00022679"/>
    </source>
</evidence>
<dbReference type="PANTHER" id="PTHR43448:SF7">
    <property type="entry name" value="4-HYDROXYBENZOATE SOLANESYLTRANSFERASE"/>
    <property type="match status" value="1"/>
</dbReference>
<feature type="transmembrane region" description="Helical" evidence="14">
    <location>
        <begin position="215"/>
        <end position="233"/>
    </location>
</feature>
<feature type="transmembrane region" description="Helical" evidence="14">
    <location>
        <begin position="143"/>
        <end position="163"/>
    </location>
</feature>
<feature type="transmembrane region" description="Helical" evidence="14">
    <location>
        <begin position="87"/>
        <end position="106"/>
    </location>
</feature>
<evidence type="ECO:0000256" key="12">
    <source>
        <dbReference type="ARBA" id="ARBA00042475"/>
    </source>
</evidence>
<evidence type="ECO:0000313" key="16">
    <source>
        <dbReference type="Proteomes" id="UP000748308"/>
    </source>
</evidence>
<evidence type="ECO:0000256" key="9">
    <source>
        <dbReference type="ARBA" id="ARBA00023136"/>
    </source>
</evidence>
<feature type="transmembrane region" description="Helical" evidence="14">
    <location>
        <begin position="245"/>
        <end position="264"/>
    </location>
</feature>
<keyword evidence="9 14" id="KW-0472">Membrane</keyword>
<dbReference type="Pfam" id="PF01040">
    <property type="entry name" value="UbiA"/>
    <property type="match status" value="1"/>
</dbReference>
<keyword evidence="7 14" id="KW-1133">Transmembrane helix</keyword>
<dbReference type="EMBL" id="VGIY01000031">
    <property type="protein sequence ID" value="MBM3316676.1"/>
    <property type="molecule type" value="Genomic_DNA"/>
</dbReference>
<gene>
    <name evidence="15" type="ORF">FJY75_02380</name>
</gene>
<keyword evidence="5" id="KW-0808">Transferase</keyword>
<keyword evidence="8" id="KW-0350">Heme biosynthesis</keyword>
<dbReference type="InterPro" id="IPR006369">
    <property type="entry name" value="Protohaem_IX_farnesylTrfase"/>
</dbReference>
<evidence type="ECO:0000256" key="2">
    <source>
        <dbReference type="ARBA" id="ARBA00004919"/>
    </source>
</evidence>
<feature type="transmembrane region" description="Helical" evidence="14">
    <location>
        <begin position="112"/>
        <end position="131"/>
    </location>
</feature>
<comment type="caution">
    <text evidence="15">The sequence shown here is derived from an EMBL/GenBank/DDBJ whole genome shotgun (WGS) entry which is preliminary data.</text>
</comment>
<comment type="pathway">
    <text evidence="2">Porphyrin-containing compound metabolism; heme O biosynthesis; heme O from protoheme: step 1/1.</text>
</comment>
<dbReference type="InterPro" id="IPR044878">
    <property type="entry name" value="UbiA_sf"/>
</dbReference>
<evidence type="ECO:0000256" key="3">
    <source>
        <dbReference type="ARBA" id="ARBA00012292"/>
    </source>
</evidence>
<proteinExistence type="predicted"/>
<reference evidence="15" key="1">
    <citation type="submission" date="2019-03" db="EMBL/GenBank/DDBJ databases">
        <title>Lake Tanganyika Metagenome-Assembled Genomes (MAGs).</title>
        <authorList>
            <person name="Tran P."/>
        </authorList>
    </citation>
    <scope>NUCLEOTIDE SEQUENCE</scope>
    <source>
        <strain evidence="15">M_DeepCast_400m_m2_100</strain>
    </source>
</reference>
<evidence type="ECO:0000256" key="1">
    <source>
        <dbReference type="ARBA" id="ARBA00004651"/>
    </source>
</evidence>
<evidence type="ECO:0000313" key="15">
    <source>
        <dbReference type="EMBL" id="MBM3316676.1"/>
    </source>
</evidence>
<dbReference type="GO" id="GO:0005886">
    <property type="term" value="C:plasma membrane"/>
    <property type="evidence" value="ECO:0007669"/>
    <property type="project" value="UniProtKB-SubCell"/>
</dbReference>
<evidence type="ECO:0000256" key="6">
    <source>
        <dbReference type="ARBA" id="ARBA00022692"/>
    </source>
</evidence>
<keyword evidence="4" id="KW-1003">Cell membrane</keyword>
<evidence type="ECO:0000256" key="7">
    <source>
        <dbReference type="ARBA" id="ARBA00022989"/>
    </source>
</evidence>
<evidence type="ECO:0000256" key="8">
    <source>
        <dbReference type="ARBA" id="ARBA00023133"/>
    </source>
</evidence>
<dbReference type="EC" id="2.5.1.141" evidence="3"/>
<dbReference type="PROSITE" id="PS00943">
    <property type="entry name" value="UBIA"/>
    <property type="match status" value="1"/>
</dbReference>
<accession>A0A937XA37</accession>
<name>A0A937XA37_UNCEI</name>
<dbReference type="GO" id="GO:0008495">
    <property type="term" value="F:protoheme IX farnesyltransferase activity"/>
    <property type="evidence" value="ECO:0007669"/>
    <property type="project" value="UniProtKB-EC"/>
</dbReference>
<evidence type="ECO:0000256" key="4">
    <source>
        <dbReference type="ARBA" id="ARBA00022475"/>
    </source>
</evidence>
<feature type="transmembrane region" description="Helical" evidence="14">
    <location>
        <begin position="50"/>
        <end position="67"/>
    </location>
</feature>
<dbReference type="PANTHER" id="PTHR43448">
    <property type="entry name" value="PROTOHEME IX FARNESYLTRANSFERASE, MITOCHONDRIAL"/>
    <property type="match status" value="1"/>
</dbReference>
<sequence length="300" mass="30668">MPRPGHTRRGVPGARREGLWRLFRPPLALLVGLSAAAAHALAAGGPTAGALVPGAACLLLAAGASAVNQAQERETDARMARTRHRPLPAGSLAPAGALALGGGAILSGLGLLIALAGPPAAGAGALAVAWYNGPYTWLKRRSSFATVPGALSGSLAPAVGWLAAGGDPSAPGLRLLMLILFLWQAPHFWLLALRHGGDYERAGLPSALRALGGPSLRRVTFVWILATIVATLWMPLCGLMRSRGLFLGLVALAVVLGLLSAPLLRSAAPSDRWLRASLTRLNVYLLAALALAVIDGGAGP</sequence>
<keyword evidence="6 14" id="KW-0812">Transmembrane</keyword>
<dbReference type="GO" id="GO:0006783">
    <property type="term" value="P:heme biosynthetic process"/>
    <property type="evidence" value="ECO:0007669"/>
    <property type="project" value="UniProtKB-KW"/>
</dbReference>
<dbReference type="AlphaFoldDB" id="A0A937XA37"/>
<dbReference type="InterPro" id="IPR030470">
    <property type="entry name" value="UbiA_prenylTrfase_CS"/>
</dbReference>
<feature type="transmembrane region" description="Helical" evidence="14">
    <location>
        <begin position="175"/>
        <end position="194"/>
    </location>
</feature>
<comment type="catalytic activity">
    <reaction evidence="13">
        <text>heme b + (2E,6E)-farnesyl diphosphate + H2O = Fe(II)-heme o + diphosphate</text>
        <dbReference type="Rhea" id="RHEA:28070"/>
        <dbReference type="ChEBI" id="CHEBI:15377"/>
        <dbReference type="ChEBI" id="CHEBI:33019"/>
        <dbReference type="ChEBI" id="CHEBI:60344"/>
        <dbReference type="ChEBI" id="CHEBI:60530"/>
        <dbReference type="ChEBI" id="CHEBI:175763"/>
        <dbReference type="EC" id="2.5.1.141"/>
    </reaction>
</comment>
<dbReference type="InterPro" id="IPR000537">
    <property type="entry name" value="UbiA_prenyltransferase"/>
</dbReference>